<evidence type="ECO:0000313" key="1">
    <source>
        <dbReference type="EMBL" id="OWU69991.1"/>
    </source>
</evidence>
<dbReference type="EMBL" id="AQQR01000013">
    <property type="protein sequence ID" value="OWU69991.1"/>
    <property type="molecule type" value="Genomic_DNA"/>
</dbReference>
<comment type="caution">
    <text evidence="1">The sequence shown here is derived from an EMBL/GenBank/DDBJ whole genome shotgun (WGS) entry which is preliminary data.</text>
</comment>
<dbReference type="RefSeq" id="WP_088651916.1">
    <property type="nucleotide sequence ID" value="NZ_AQQR01000013.1"/>
</dbReference>
<keyword evidence="1" id="KW-0378">Hydrolase</keyword>
<name>A0A225NF63_9RHOB</name>
<dbReference type="PANTHER" id="PTHR43739">
    <property type="entry name" value="XYLOGLUCANASE (EUROFUNG)"/>
    <property type="match status" value="1"/>
</dbReference>
<dbReference type="GO" id="GO:0016787">
    <property type="term" value="F:hydrolase activity"/>
    <property type="evidence" value="ECO:0007669"/>
    <property type="project" value="UniProtKB-KW"/>
</dbReference>
<evidence type="ECO:0000313" key="2">
    <source>
        <dbReference type="Proteomes" id="UP000215377"/>
    </source>
</evidence>
<dbReference type="PANTHER" id="PTHR43739:SF5">
    <property type="entry name" value="EXO-ALPHA-SIALIDASE"/>
    <property type="match status" value="1"/>
</dbReference>
<dbReference type="Proteomes" id="UP000215377">
    <property type="component" value="Unassembled WGS sequence"/>
</dbReference>
<dbReference type="InterPro" id="IPR052025">
    <property type="entry name" value="Xyloglucanase_GH74"/>
</dbReference>
<dbReference type="AlphaFoldDB" id="A0A225NF63"/>
<dbReference type="InterPro" id="IPR015943">
    <property type="entry name" value="WD40/YVTN_repeat-like_dom_sf"/>
</dbReference>
<reference evidence="1 2" key="1">
    <citation type="submission" date="2013-04" db="EMBL/GenBank/DDBJ databases">
        <title>Oceanicola sp. 22II1-22F33 Genome Sequencing.</title>
        <authorList>
            <person name="Lai Q."/>
            <person name="Li G."/>
            <person name="Shao Z."/>
        </authorList>
    </citation>
    <scope>NUCLEOTIDE SEQUENCE [LARGE SCALE GENOMIC DNA]</scope>
    <source>
        <strain evidence="1 2">22II1-22F33</strain>
    </source>
</reference>
<dbReference type="CDD" id="cd15482">
    <property type="entry name" value="Sialidase_non-viral"/>
    <property type="match status" value="1"/>
</dbReference>
<dbReference type="OrthoDB" id="9764804at2"/>
<dbReference type="Gene3D" id="2.130.10.10">
    <property type="entry name" value="YVTN repeat-like/Quinoprotein amine dehydrogenase"/>
    <property type="match status" value="1"/>
</dbReference>
<dbReference type="GO" id="GO:0010411">
    <property type="term" value="P:xyloglucan metabolic process"/>
    <property type="evidence" value="ECO:0007669"/>
    <property type="project" value="TreeGrafter"/>
</dbReference>
<protein>
    <submittedName>
        <fullName evidence="1">Glycoside hydrolase</fullName>
    </submittedName>
</protein>
<dbReference type="SUPFAM" id="SSF110296">
    <property type="entry name" value="Oligoxyloglucan reducing end-specific cellobiohydrolase"/>
    <property type="match status" value="1"/>
</dbReference>
<keyword evidence="2" id="KW-1185">Reference proteome</keyword>
<gene>
    <name evidence="1" type="ORF">ATO3_21190</name>
</gene>
<accession>A0A225NF63</accession>
<sequence length="388" mass="41693">MEPAVTLLLGTSKGAFILYSDAARDTWKMRGPLCDLWPINHMVGDTQGRIWAAGGSKWHGAGVWRSADGGESWRLAKLSDGDADAFARDNPELAATLGMTPTAPGPFTGEIDSIWSLCAVHGRVLAGSRPANLYSSSDGGESWAPVSALNDHPSRESWMPGGAGLTLHTIVAHPRDAEKFWVGISTAGVLATEDGGLNWDRRTRRDNACRRAPSDHPAAGTDTEVGMCVHNMVRAPGLDRDLLYQQNHHGVLRSGDGGRSWVDLTEGLPSTFGFPVTVHPHDPATLWVIPMNGDSIGRFPPDACARVWRSRNGGGDWMPLSDGLPAEHCYFTVLRQAMATDTHEAPGIYFGTNSGSIFASTDDGDSWREIARHLPSVFSVDVLPPPTG</sequence>
<proteinExistence type="predicted"/>
<organism evidence="1 2">
    <name type="scientific">Marinibacterium profundimaris</name>
    <dbReference type="NCBI Taxonomy" id="1679460"/>
    <lineage>
        <taxon>Bacteria</taxon>
        <taxon>Pseudomonadati</taxon>
        <taxon>Pseudomonadota</taxon>
        <taxon>Alphaproteobacteria</taxon>
        <taxon>Rhodobacterales</taxon>
        <taxon>Paracoccaceae</taxon>
        <taxon>Marinibacterium</taxon>
    </lineage>
</organism>